<keyword evidence="1" id="KW-0472">Membrane</keyword>
<gene>
    <name evidence="2" type="ORF">MKY91_13000</name>
</gene>
<protein>
    <submittedName>
        <fullName evidence="2">Uncharacterized protein</fullName>
    </submittedName>
</protein>
<sequence length="65" mass="7240">MSKRLLLTFHSFIFLFAIGVISAYFLSDSSSGRDMFYLILGIGIALSSVFNLIRLSRPYKASTGK</sequence>
<feature type="transmembrane region" description="Helical" evidence="1">
    <location>
        <begin position="35"/>
        <end position="53"/>
    </location>
</feature>
<keyword evidence="3" id="KW-1185">Reference proteome</keyword>
<proteinExistence type="predicted"/>
<keyword evidence="1" id="KW-0812">Transmembrane</keyword>
<evidence type="ECO:0000256" key="1">
    <source>
        <dbReference type="SAM" id="Phobius"/>
    </source>
</evidence>
<reference evidence="2 3" key="1">
    <citation type="submission" date="2024-03" db="EMBL/GenBank/DDBJ databases">
        <title>Bacilli Hybrid Assemblies.</title>
        <authorList>
            <person name="Kovac J."/>
        </authorList>
    </citation>
    <scope>NUCLEOTIDE SEQUENCE [LARGE SCALE GENOMIC DNA]</scope>
    <source>
        <strain evidence="2 3">FSL R7-0666</strain>
    </source>
</reference>
<evidence type="ECO:0000313" key="2">
    <source>
        <dbReference type="EMBL" id="MEN0644072.1"/>
    </source>
</evidence>
<name>A0ABU9VKE5_9BACI</name>
<comment type="caution">
    <text evidence="2">The sequence shown here is derived from an EMBL/GenBank/DDBJ whole genome shotgun (WGS) entry which is preliminary data.</text>
</comment>
<organism evidence="2 3">
    <name type="scientific">Alkalicoccobacillus gibsonii</name>
    <dbReference type="NCBI Taxonomy" id="79881"/>
    <lineage>
        <taxon>Bacteria</taxon>
        <taxon>Bacillati</taxon>
        <taxon>Bacillota</taxon>
        <taxon>Bacilli</taxon>
        <taxon>Bacillales</taxon>
        <taxon>Bacillaceae</taxon>
        <taxon>Alkalicoccobacillus</taxon>
    </lineage>
</organism>
<evidence type="ECO:0000313" key="3">
    <source>
        <dbReference type="Proteomes" id="UP001418796"/>
    </source>
</evidence>
<accession>A0ABU9VKE5</accession>
<dbReference type="EMBL" id="JBCITK010000001">
    <property type="protein sequence ID" value="MEN0644072.1"/>
    <property type="molecule type" value="Genomic_DNA"/>
</dbReference>
<keyword evidence="1" id="KW-1133">Transmembrane helix</keyword>
<dbReference type="RefSeq" id="WP_203090680.1">
    <property type="nucleotide sequence ID" value="NZ_JAEUZA010000006.1"/>
</dbReference>
<dbReference type="Proteomes" id="UP001418796">
    <property type="component" value="Unassembled WGS sequence"/>
</dbReference>